<name>A0AAV5E2A7_ELECO</name>
<dbReference type="GO" id="GO:0046872">
    <property type="term" value="F:metal ion binding"/>
    <property type="evidence" value="ECO:0007669"/>
    <property type="project" value="UniProtKB-UniRule"/>
</dbReference>
<evidence type="ECO:0000256" key="5">
    <source>
        <dbReference type="ARBA" id="ARBA00022723"/>
    </source>
</evidence>
<evidence type="ECO:0000256" key="9">
    <source>
        <dbReference type="ARBA" id="ARBA00023004"/>
    </source>
</evidence>
<keyword evidence="10 12" id="KW-0472">Membrane</keyword>
<comment type="subcellular location">
    <subcellularLocation>
        <location evidence="1">Endoplasmic reticulum membrane</location>
        <topology evidence="1">Single-pass membrane protein</topology>
        <orientation evidence="1">Cytoplasmic side</orientation>
    </subcellularLocation>
</comment>
<evidence type="ECO:0000313" key="15">
    <source>
        <dbReference type="Proteomes" id="UP001054889"/>
    </source>
</evidence>
<evidence type="ECO:0000313" key="14">
    <source>
        <dbReference type="EMBL" id="GJN16601.1"/>
    </source>
</evidence>
<evidence type="ECO:0000256" key="3">
    <source>
        <dbReference type="ARBA" id="ARBA00022617"/>
    </source>
</evidence>
<dbReference type="PANTHER" id="PTHR19359:SF129">
    <property type="entry name" value="CYTOCHROME B5 ISOFORM B"/>
    <property type="match status" value="1"/>
</dbReference>
<keyword evidence="4 12" id="KW-0812">Transmembrane</keyword>
<dbReference type="Gene3D" id="3.10.120.10">
    <property type="entry name" value="Cytochrome b5-like heme/steroid binding domain"/>
    <property type="match status" value="1"/>
</dbReference>
<dbReference type="GO" id="GO:0005789">
    <property type="term" value="C:endoplasmic reticulum membrane"/>
    <property type="evidence" value="ECO:0007669"/>
    <property type="project" value="UniProtKB-SubCell"/>
</dbReference>
<keyword evidence="6" id="KW-0256">Endoplasmic reticulum</keyword>
<evidence type="ECO:0000256" key="1">
    <source>
        <dbReference type="ARBA" id="ARBA00004131"/>
    </source>
</evidence>
<dbReference type="GO" id="GO:0020037">
    <property type="term" value="F:heme binding"/>
    <property type="evidence" value="ECO:0007669"/>
    <property type="project" value="UniProtKB-UniRule"/>
</dbReference>
<keyword evidence="7" id="KW-0249">Electron transport</keyword>
<keyword evidence="8 12" id="KW-1133">Transmembrane helix</keyword>
<dbReference type="Proteomes" id="UP001054889">
    <property type="component" value="Unassembled WGS sequence"/>
</dbReference>
<keyword evidence="15" id="KW-1185">Reference proteome</keyword>
<dbReference type="PRINTS" id="PR00363">
    <property type="entry name" value="CYTOCHROMEB5"/>
</dbReference>
<accession>A0AAV5E2A7</accession>
<keyword evidence="5 12" id="KW-0479">Metal-binding</keyword>
<organism evidence="14 15">
    <name type="scientific">Eleusine coracana subsp. coracana</name>
    <dbReference type="NCBI Taxonomy" id="191504"/>
    <lineage>
        <taxon>Eukaryota</taxon>
        <taxon>Viridiplantae</taxon>
        <taxon>Streptophyta</taxon>
        <taxon>Embryophyta</taxon>
        <taxon>Tracheophyta</taxon>
        <taxon>Spermatophyta</taxon>
        <taxon>Magnoliopsida</taxon>
        <taxon>Liliopsida</taxon>
        <taxon>Poales</taxon>
        <taxon>Poaceae</taxon>
        <taxon>PACMAD clade</taxon>
        <taxon>Chloridoideae</taxon>
        <taxon>Cynodonteae</taxon>
        <taxon>Eleusininae</taxon>
        <taxon>Eleusine</taxon>
    </lineage>
</organism>
<evidence type="ECO:0000256" key="8">
    <source>
        <dbReference type="ARBA" id="ARBA00022989"/>
    </source>
</evidence>
<keyword evidence="9 12" id="KW-0408">Iron</keyword>
<comment type="similarity">
    <text evidence="11 12">Belongs to the cytochrome b5 family.</text>
</comment>
<dbReference type="AlphaFoldDB" id="A0AAV5E2A7"/>
<dbReference type="InterPro" id="IPR018506">
    <property type="entry name" value="Cyt_B5_heme-BS"/>
</dbReference>
<evidence type="ECO:0000256" key="6">
    <source>
        <dbReference type="ARBA" id="ARBA00022824"/>
    </source>
</evidence>
<sequence length="162" mass="18002">MSSKVYTLEEVAKHNTKDDCWLIIGGKVPFPSLPFFSPAACVPVYKQNRSLLIPQVYNVTKFLEDHPGGDDVLLSSTAKDATDDFEDVGHSNTARAMMDEYLVGEIDATTIPTKVKYTPPKQPHYNQDKTPEFVIKILQFLVPLAILGLAVVVRIYTKSESA</sequence>
<dbReference type="SUPFAM" id="SSF55856">
    <property type="entry name" value="Cytochrome b5-like heme/steroid binding domain"/>
    <property type="match status" value="2"/>
</dbReference>
<dbReference type="InterPro" id="IPR001199">
    <property type="entry name" value="Cyt_B5-like_heme/steroid-bd"/>
</dbReference>
<dbReference type="EMBL" id="BQKI01000073">
    <property type="protein sequence ID" value="GJN16601.1"/>
    <property type="molecule type" value="Genomic_DNA"/>
</dbReference>
<feature type="transmembrane region" description="Helical" evidence="12">
    <location>
        <begin position="137"/>
        <end position="156"/>
    </location>
</feature>
<evidence type="ECO:0000256" key="11">
    <source>
        <dbReference type="ARBA" id="ARBA00038168"/>
    </source>
</evidence>
<keyword evidence="2" id="KW-0813">Transport</keyword>
<dbReference type="Pfam" id="PF00173">
    <property type="entry name" value="Cyt-b5"/>
    <property type="match status" value="1"/>
</dbReference>
<dbReference type="SMART" id="SM01117">
    <property type="entry name" value="Cyt-b5"/>
    <property type="match status" value="1"/>
</dbReference>
<feature type="domain" description="Cytochrome b5 heme-binding" evidence="13">
    <location>
        <begin position="3"/>
        <end position="107"/>
    </location>
</feature>
<gene>
    <name evidence="14" type="primary">gb03605</name>
    <name evidence="14" type="ORF">PR202_gb03605</name>
</gene>
<evidence type="ECO:0000256" key="10">
    <source>
        <dbReference type="ARBA" id="ARBA00023136"/>
    </source>
</evidence>
<proteinExistence type="inferred from homology"/>
<evidence type="ECO:0000256" key="4">
    <source>
        <dbReference type="ARBA" id="ARBA00022692"/>
    </source>
</evidence>
<protein>
    <recommendedName>
        <fullName evidence="13">Cytochrome b5 heme-binding domain-containing protein</fullName>
    </recommendedName>
</protein>
<dbReference type="InterPro" id="IPR050668">
    <property type="entry name" value="Cytochrome_b5"/>
</dbReference>
<dbReference type="PROSITE" id="PS50255">
    <property type="entry name" value="CYTOCHROME_B5_2"/>
    <property type="match status" value="1"/>
</dbReference>
<evidence type="ECO:0000256" key="2">
    <source>
        <dbReference type="ARBA" id="ARBA00022448"/>
    </source>
</evidence>
<dbReference type="PROSITE" id="PS00191">
    <property type="entry name" value="CYTOCHROME_B5_1"/>
    <property type="match status" value="1"/>
</dbReference>
<comment type="caution">
    <text evidence="14">The sequence shown here is derived from an EMBL/GenBank/DDBJ whole genome shotgun (WGS) entry which is preliminary data.</text>
</comment>
<evidence type="ECO:0000256" key="12">
    <source>
        <dbReference type="RuleBase" id="RU362121"/>
    </source>
</evidence>
<dbReference type="InterPro" id="IPR036400">
    <property type="entry name" value="Cyt_B5-like_heme/steroid_sf"/>
</dbReference>
<reference evidence="14" key="2">
    <citation type="submission" date="2021-12" db="EMBL/GenBank/DDBJ databases">
        <title>Resequencing data analysis of finger millet.</title>
        <authorList>
            <person name="Hatakeyama M."/>
            <person name="Aluri S."/>
            <person name="Balachadran M.T."/>
            <person name="Sivarajan S.R."/>
            <person name="Poveda L."/>
            <person name="Shimizu-Inatsugi R."/>
            <person name="Schlapbach R."/>
            <person name="Sreeman S.M."/>
            <person name="Shimizu K.K."/>
        </authorList>
    </citation>
    <scope>NUCLEOTIDE SEQUENCE</scope>
</reference>
<evidence type="ECO:0000259" key="13">
    <source>
        <dbReference type="PROSITE" id="PS50255"/>
    </source>
</evidence>
<dbReference type="PANTHER" id="PTHR19359">
    <property type="entry name" value="CYTOCHROME B5"/>
    <property type="match status" value="1"/>
</dbReference>
<keyword evidence="3 12" id="KW-0349">Heme</keyword>
<reference evidence="14" key="1">
    <citation type="journal article" date="2018" name="DNA Res.">
        <title>Multiple hybrid de novo genome assembly of finger millet, an orphan allotetraploid crop.</title>
        <authorList>
            <person name="Hatakeyama M."/>
            <person name="Aluri S."/>
            <person name="Balachadran M.T."/>
            <person name="Sivarajan S.R."/>
            <person name="Patrignani A."/>
            <person name="Gruter S."/>
            <person name="Poveda L."/>
            <person name="Shimizu-Inatsugi R."/>
            <person name="Baeten J."/>
            <person name="Francoijs K.J."/>
            <person name="Nataraja K.N."/>
            <person name="Reddy Y.A.N."/>
            <person name="Phadnis S."/>
            <person name="Ravikumar R.L."/>
            <person name="Schlapbach R."/>
            <person name="Sreeman S.M."/>
            <person name="Shimizu K.K."/>
        </authorList>
    </citation>
    <scope>NUCLEOTIDE SEQUENCE</scope>
</reference>
<evidence type="ECO:0000256" key="7">
    <source>
        <dbReference type="ARBA" id="ARBA00022982"/>
    </source>
</evidence>